<feature type="domain" description="PPC" evidence="1">
    <location>
        <begin position="6"/>
        <end position="147"/>
    </location>
</feature>
<dbReference type="PROSITE" id="PS51742">
    <property type="entry name" value="PPC"/>
    <property type="match status" value="1"/>
</dbReference>
<dbReference type="Proteomes" id="UP000434223">
    <property type="component" value="Unassembled WGS sequence"/>
</dbReference>
<protein>
    <submittedName>
        <fullName evidence="2">DUF296 domain-containing protein</fullName>
    </submittedName>
</protein>
<name>A0AAW9WDE4_9FIRM</name>
<sequence>MPAFYGTMGKKIHVLQLTRGEFLLESICDLIEKEHITNGFVTAGLGTLETCTMHSVVTTSFPVQNAMQTWESQAIGVAAMSGIIANGQPHIHMVMSTYQGESKTYTGHLENDCKVLCRMELVIVEIDGVDLERVIDENGIEVLVDKNRLLGVK</sequence>
<evidence type="ECO:0000259" key="1">
    <source>
        <dbReference type="PROSITE" id="PS51742"/>
    </source>
</evidence>
<dbReference type="AlphaFoldDB" id="A0AAW9WDE4"/>
<evidence type="ECO:0000313" key="2">
    <source>
        <dbReference type="EMBL" id="MUB63360.1"/>
    </source>
</evidence>
<dbReference type="SUPFAM" id="SSF117856">
    <property type="entry name" value="AF0104/ALDC/Ptd012-like"/>
    <property type="match status" value="1"/>
</dbReference>
<reference evidence="2 3" key="1">
    <citation type="submission" date="2019-09" db="EMBL/GenBank/DDBJ databases">
        <title>Draft genome sequencing of Hungatella hathewayi 123Y-2.</title>
        <authorList>
            <person name="Lv Q."/>
            <person name="Li S."/>
        </authorList>
    </citation>
    <scope>NUCLEOTIDE SEQUENCE [LARGE SCALE GENOMIC DNA]</scope>
    <source>
        <strain evidence="2 3">123Y-2</strain>
    </source>
</reference>
<dbReference type="EMBL" id="WNME01000005">
    <property type="protein sequence ID" value="MUB63360.1"/>
    <property type="molecule type" value="Genomic_DNA"/>
</dbReference>
<dbReference type="Gene3D" id="3.30.1330.80">
    <property type="entry name" value="Hypothetical protein, similar to alpha- acetolactate decarboxylase, domain 2"/>
    <property type="match status" value="1"/>
</dbReference>
<gene>
    <name evidence="2" type="ORF">GNE07_09835</name>
</gene>
<organism evidence="2 3">
    <name type="scientific">Hungatella hathewayi</name>
    <dbReference type="NCBI Taxonomy" id="154046"/>
    <lineage>
        <taxon>Bacteria</taxon>
        <taxon>Bacillati</taxon>
        <taxon>Bacillota</taxon>
        <taxon>Clostridia</taxon>
        <taxon>Lachnospirales</taxon>
        <taxon>Lachnospiraceae</taxon>
        <taxon>Hungatella</taxon>
    </lineage>
</organism>
<dbReference type="Pfam" id="PF03479">
    <property type="entry name" value="PCC"/>
    <property type="match status" value="1"/>
</dbReference>
<comment type="caution">
    <text evidence="2">The sequence shown here is derived from an EMBL/GenBank/DDBJ whole genome shotgun (WGS) entry which is preliminary data.</text>
</comment>
<dbReference type="RefSeq" id="WP_055650498.1">
    <property type="nucleotide sequence ID" value="NZ_CZAZ01000013.1"/>
</dbReference>
<dbReference type="InterPro" id="IPR005175">
    <property type="entry name" value="PPC_dom"/>
</dbReference>
<accession>A0AAW9WDE4</accession>
<evidence type="ECO:0000313" key="3">
    <source>
        <dbReference type="Proteomes" id="UP000434223"/>
    </source>
</evidence>
<proteinExistence type="predicted"/>